<dbReference type="Gene3D" id="3.30.70.1290">
    <property type="entry name" value="Transposase IS200-like"/>
    <property type="match status" value="1"/>
</dbReference>
<feature type="domain" description="Transposase IS200-like" evidence="1">
    <location>
        <begin position="8"/>
        <end position="153"/>
    </location>
</feature>
<organism evidence="2 3">
    <name type="scientific">Candidatus Kaiserbacteria bacterium RIFCSPHIGHO2_01_FULL_49_13</name>
    <dbReference type="NCBI Taxonomy" id="1798477"/>
    <lineage>
        <taxon>Bacteria</taxon>
        <taxon>Candidatus Kaiseribacteriota</taxon>
    </lineage>
</organism>
<dbReference type="GO" id="GO:0004803">
    <property type="term" value="F:transposase activity"/>
    <property type="evidence" value="ECO:0007669"/>
    <property type="project" value="InterPro"/>
</dbReference>
<gene>
    <name evidence="2" type="ORF">A2671_01550</name>
</gene>
<evidence type="ECO:0000313" key="3">
    <source>
        <dbReference type="Proteomes" id="UP000178344"/>
    </source>
</evidence>
<sequence>MSRKEIPAVGSYVHICNRGAKKMPIFRQKEDLSRLLINLFYLNSVGRMPENWMRQLERLGDPKELVWPSEWHTKAPLVSILAFSIMPNHFHLILKEIKEGGISTFMHRLTMGYAKFINEKYSESGSLFQGPFRSRIVSDDNDLRYLAVYVMVKNTFELFQGGLPEAIKHFDQAYVQAIESPLNSLAEYAGKRSSPIVTKEVLGEIFSDPEEFRSFANDCMLYQLEQLNFNPPIFL</sequence>
<comment type="caution">
    <text evidence="2">The sequence shown here is derived from an EMBL/GenBank/DDBJ whole genome shotgun (WGS) entry which is preliminary data.</text>
</comment>
<dbReference type="PANTHER" id="PTHR34322:SF2">
    <property type="entry name" value="TRANSPOSASE IS200-LIKE DOMAIN-CONTAINING PROTEIN"/>
    <property type="match status" value="1"/>
</dbReference>
<dbReference type="AlphaFoldDB" id="A0A1F6CCY8"/>
<name>A0A1F6CCY8_9BACT</name>
<proteinExistence type="predicted"/>
<dbReference type="SMART" id="SM01321">
    <property type="entry name" value="Y1_Tnp"/>
    <property type="match status" value="1"/>
</dbReference>
<dbReference type="PANTHER" id="PTHR34322">
    <property type="entry name" value="TRANSPOSASE, Y1_TNP DOMAIN-CONTAINING"/>
    <property type="match status" value="1"/>
</dbReference>
<protein>
    <recommendedName>
        <fullName evidence="1">Transposase IS200-like domain-containing protein</fullName>
    </recommendedName>
</protein>
<dbReference type="InterPro" id="IPR036515">
    <property type="entry name" value="Transposase_17_sf"/>
</dbReference>
<evidence type="ECO:0000259" key="1">
    <source>
        <dbReference type="SMART" id="SM01321"/>
    </source>
</evidence>
<dbReference type="SUPFAM" id="SSF143422">
    <property type="entry name" value="Transposase IS200-like"/>
    <property type="match status" value="1"/>
</dbReference>
<dbReference type="InterPro" id="IPR002686">
    <property type="entry name" value="Transposase_17"/>
</dbReference>
<dbReference type="Pfam" id="PF01797">
    <property type="entry name" value="Y1_Tnp"/>
    <property type="match status" value="1"/>
</dbReference>
<accession>A0A1F6CCY8</accession>
<reference evidence="2 3" key="1">
    <citation type="journal article" date="2016" name="Nat. Commun.">
        <title>Thousands of microbial genomes shed light on interconnected biogeochemical processes in an aquifer system.</title>
        <authorList>
            <person name="Anantharaman K."/>
            <person name="Brown C.T."/>
            <person name="Hug L.A."/>
            <person name="Sharon I."/>
            <person name="Castelle C.J."/>
            <person name="Probst A.J."/>
            <person name="Thomas B.C."/>
            <person name="Singh A."/>
            <person name="Wilkins M.J."/>
            <person name="Karaoz U."/>
            <person name="Brodie E.L."/>
            <person name="Williams K.H."/>
            <person name="Hubbard S.S."/>
            <person name="Banfield J.F."/>
        </authorList>
    </citation>
    <scope>NUCLEOTIDE SEQUENCE [LARGE SCALE GENOMIC DNA]</scope>
</reference>
<dbReference type="Proteomes" id="UP000178344">
    <property type="component" value="Unassembled WGS sequence"/>
</dbReference>
<dbReference type="GO" id="GO:0003677">
    <property type="term" value="F:DNA binding"/>
    <property type="evidence" value="ECO:0007669"/>
    <property type="project" value="InterPro"/>
</dbReference>
<dbReference type="EMBL" id="MFKQ01000031">
    <property type="protein sequence ID" value="OGG47058.1"/>
    <property type="molecule type" value="Genomic_DNA"/>
</dbReference>
<evidence type="ECO:0000313" key="2">
    <source>
        <dbReference type="EMBL" id="OGG47058.1"/>
    </source>
</evidence>
<dbReference type="GO" id="GO:0006313">
    <property type="term" value="P:DNA transposition"/>
    <property type="evidence" value="ECO:0007669"/>
    <property type="project" value="InterPro"/>
</dbReference>